<gene>
    <name evidence="5" type="primary">rhaR_16</name>
    <name evidence="5" type="ORF">SPTER_44340</name>
</gene>
<proteinExistence type="predicted"/>
<feature type="domain" description="HTH araC/xylS-type" evidence="4">
    <location>
        <begin position="171"/>
        <end position="269"/>
    </location>
</feature>
<dbReference type="SMART" id="SM00342">
    <property type="entry name" value="HTH_ARAC"/>
    <property type="match status" value="1"/>
</dbReference>
<dbReference type="RefSeq" id="WP_144352309.1">
    <property type="nucleotide sequence ID" value="NZ_CP036259.1"/>
</dbReference>
<evidence type="ECO:0000313" key="6">
    <source>
        <dbReference type="Proteomes" id="UP000320776"/>
    </source>
</evidence>
<keyword evidence="6" id="KW-1185">Reference proteome</keyword>
<evidence type="ECO:0000256" key="3">
    <source>
        <dbReference type="ARBA" id="ARBA00023163"/>
    </source>
</evidence>
<dbReference type="PANTHER" id="PTHR43280:SF29">
    <property type="entry name" value="ARAC-FAMILY TRANSCRIPTIONAL REGULATOR"/>
    <property type="match status" value="1"/>
</dbReference>
<sequence>MKADVDEIAEYFSRIAFDIHDAHRSVIEPGRKQLGQYTAPASGLVFPLRGRARMTFDGVTYEMEPGRVFHAGPSMTLDKEVVGEGEWEFILVHYRIADNDKSLFSYAASHYELEPGYTPRINDLLQKFYHTSIVPGSLQALRTKTLFFAIIDEVLNCYSNRQNESSRGLVEQVMEYMNAHFMEPLTMPDLAAQYGLNSKQLAYLFQKHADISPNEYLIEQRISHARQLLCNTGCSVAKISAYVGYTDPYYFSKVFKKRTGVCPSTLQRCLQKNTG</sequence>
<keyword evidence="3" id="KW-0804">Transcription</keyword>
<evidence type="ECO:0000259" key="4">
    <source>
        <dbReference type="PROSITE" id="PS01124"/>
    </source>
</evidence>
<dbReference type="PROSITE" id="PS01124">
    <property type="entry name" value="HTH_ARAC_FAMILY_2"/>
    <property type="match status" value="1"/>
</dbReference>
<protein>
    <submittedName>
        <fullName evidence="5">HTH-type transcriptional activator RhaR</fullName>
    </submittedName>
</protein>
<dbReference type="InterPro" id="IPR009057">
    <property type="entry name" value="Homeodomain-like_sf"/>
</dbReference>
<evidence type="ECO:0000256" key="2">
    <source>
        <dbReference type="ARBA" id="ARBA00023125"/>
    </source>
</evidence>
<evidence type="ECO:0000313" key="5">
    <source>
        <dbReference type="EMBL" id="QDR82981.1"/>
    </source>
</evidence>
<dbReference type="EMBL" id="CP036259">
    <property type="protein sequence ID" value="QDR82981.1"/>
    <property type="molecule type" value="Genomic_DNA"/>
</dbReference>
<dbReference type="SUPFAM" id="SSF51215">
    <property type="entry name" value="Regulatory protein AraC"/>
    <property type="match status" value="1"/>
</dbReference>
<reference evidence="5 6" key="1">
    <citation type="submission" date="2019-02" db="EMBL/GenBank/DDBJ databases">
        <title>Closed genome of Sporomusa termitida DSM 4440.</title>
        <authorList>
            <person name="Poehlein A."/>
            <person name="Daniel R."/>
        </authorList>
    </citation>
    <scope>NUCLEOTIDE SEQUENCE [LARGE SCALE GENOMIC DNA]</scope>
    <source>
        <strain evidence="5 6">DSM 4440</strain>
    </source>
</reference>
<keyword evidence="2" id="KW-0238">DNA-binding</keyword>
<dbReference type="GO" id="GO:0003700">
    <property type="term" value="F:DNA-binding transcription factor activity"/>
    <property type="evidence" value="ECO:0007669"/>
    <property type="project" value="InterPro"/>
</dbReference>
<dbReference type="Gene3D" id="1.10.10.60">
    <property type="entry name" value="Homeodomain-like"/>
    <property type="match status" value="1"/>
</dbReference>
<dbReference type="OrthoDB" id="182534at2"/>
<dbReference type="GO" id="GO:0043565">
    <property type="term" value="F:sequence-specific DNA binding"/>
    <property type="evidence" value="ECO:0007669"/>
    <property type="project" value="InterPro"/>
</dbReference>
<evidence type="ECO:0000256" key="1">
    <source>
        <dbReference type="ARBA" id="ARBA00023015"/>
    </source>
</evidence>
<name>A0A517E052_9FIRM</name>
<dbReference type="SUPFAM" id="SSF46689">
    <property type="entry name" value="Homeodomain-like"/>
    <property type="match status" value="2"/>
</dbReference>
<accession>A0A517E052</accession>
<dbReference type="InterPro" id="IPR037923">
    <property type="entry name" value="HTH-like"/>
</dbReference>
<organism evidence="5 6">
    <name type="scientific">Sporomusa termitida</name>
    <dbReference type="NCBI Taxonomy" id="2377"/>
    <lineage>
        <taxon>Bacteria</taxon>
        <taxon>Bacillati</taxon>
        <taxon>Bacillota</taxon>
        <taxon>Negativicutes</taxon>
        <taxon>Selenomonadales</taxon>
        <taxon>Sporomusaceae</taxon>
        <taxon>Sporomusa</taxon>
    </lineage>
</organism>
<dbReference type="Pfam" id="PF12833">
    <property type="entry name" value="HTH_18"/>
    <property type="match status" value="1"/>
</dbReference>
<keyword evidence="1" id="KW-0805">Transcription regulation</keyword>
<dbReference type="PANTHER" id="PTHR43280">
    <property type="entry name" value="ARAC-FAMILY TRANSCRIPTIONAL REGULATOR"/>
    <property type="match status" value="1"/>
</dbReference>
<dbReference type="KEGG" id="sted:SPTER_44340"/>
<dbReference type="AlphaFoldDB" id="A0A517E052"/>
<dbReference type="Proteomes" id="UP000320776">
    <property type="component" value="Chromosome"/>
</dbReference>
<dbReference type="InterPro" id="IPR018060">
    <property type="entry name" value="HTH_AraC"/>
</dbReference>